<proteinExistence type="predicted"/>
<reference evidence="1" key="1">
    <citation type="submission" date="2020-04" db="EMBL/GenBank/DDBJ databases">
        <authorList>
            <person name="Broberg M."/>
        </authorList>
    </citation>
    <scope>NUCLEOTIDE SEQUENCE</scope>
</reference>
<organism evidence="1 2">
    <name type="scientific">Clonostachys rosea f. rosea IK726</name>
    <dbReference type="NCBI Taxonomy" id="1349383"/>
    <lineage>
        <taxon>Eukaryota</taxon>
        <taxon>Fungi</taxon>
        <taxon>Dikarya</taxon>
        <taxon>Ascomycota</taxon>
        <taxon>Pezizomycotina</taxon>
        <taxon>Sordariomycetes</taxon>
        <taxon>Hypocreomycetidae</taxon>
        <taxon>Hypocreales</taxon>
        <taxon>Bionectriaceae</taxon>
        <taxon>Clonostachys</taxon>
    </lineage>
</organism>
<sequence length="1209" mass="135486">MPSTARRSSKGKKGHALESVRSSLLSPSTFSPQAGDDVSSAVQNESHNEMLWRPFWLRGAIIGAFFVLFTACTIAISCIASYSKRHHGLNDAQKSLKYLWRFGPTALITIISIFWWRVELQILRYWPWICLSRAKHAGQAGTTRLDYTSLITPNVLITSFKRQDTFVFLVVLISVLLKVQIVLSANIFRVTAIQVTEPIQVRTLSSFEATEDLSQSSNAIAYFNAKAVQNFDMELPFGVSAECAYQTFGMAGLDPSSRGTIESPIEVEVDGLFFDVKCEPLQNYTYQRINDMIDSYDVSGNLEFRNCETLINFDLAHMAKKSKFPISFEDISWNDEKPHLCSSLIQAHTQFVYYAGLFTASQQNQSIAELNSLAAIICSSRAYISTVQIVDNGIRPNVTKLSGAEETLIPSDPWQMVVRLAEAAGRGKLNKIVEEESILSGKKVDNEDETLYQSDILQQRVSSFIGTLGPFIANYILRQDTPKEVTGSRIMKVERLMADEGICVAMAAVFGIMGLISLWFVFYSKRIMNVWYRDPATILGSMLYFLGNRHQNPFIDTCLSKTRHKMKAEWIEAENYSPVVVRKSSRIFFVIYTTALIAGLSTTLRVSQTSQGLATVMESHNPLLWSSLPVLAFLVVAIYTTSSDATIRSLAIMSKLNVDFCSADQLDISLLDMVGLKALYHSLRMKIYAVTLSHLLATICLFLTALSTVLFNPTVVPQETTIELPQTSWFGTRISEKTQETKSDTRLNLDSLILTRSFSNFTYPGLTYEGLVFPSLDISNSEIDWKPGTLATARIPAAMLMPTCGRIPRDDITLVSDTVNTGMDFIYGIRAIEIFNCSDGTESQLTNWIDSSSKTWRDKRSYIAGILASLDNPAVKARNCKNDQNPDPMISYQPFRVQTYLWGNFSVGSTNEDGGFEYISLWKCNYTWVEVMAESKLTWTDGHLAINHTDPPKFDRSTIKPWSPPFSVPQFDGNLPPNSTFSPSSLTVLTQGMYMDELIDRFNDQFKAITKPYGPIAVEDFDNPDKESEILEALHFNVAMASAQLVNVEQRFSINETSEVAPKEHGELPNVQATVLDPNRTRLVQNPAVTIAILIILSLVASVDIWALVSAVLRRRHGIRSWLIDMESKGVAPDDFNSIALTDALLHDSNIKNYLVEDLQLTPPNKMYEDLRELSFVLGWFGGYGHWEDEAELTIGVLDDEESPFLGYR</sequence>
<comment type="caution">
    <text evidence="1">The sequence shown here is derived from an EMBL/GenBank/DDBJ whole genome shotgun (WGS) entry which is preliminary data.</text>
</comment>
<gene>
    <name evidence="1" type="ORF">CRV2_00004859</name>
</gene>
<accession>A0ACA9TYC1</accession>
<reference evidence="1" key="2">
    <citation type="submission" date="2021-10" db="EMBL/GenBank/DDBJ databases">
        <authorList>
            <person name="Piombo E."/>
        </authorList>
    </citation>
    <scope>NUCLEOTIDE SEQUENCE</scope>
</reference>
<protein>
    <submittedName>
        <fullName evidence="1">Uncharacterized protein</fullName>
    </submittedName>
</protein>
<evidence type="ECO:0000313" key="2">
    <source>
        <dbReference type="Proteomes" id="UP000836387"/>
    </source>
</evidence>
<keyword evidence="2" id="KW-1185">Reference proteome</keyword>
<name>A0ACA9TYC1_BIOOC</name>
<dbReference type="Proteomes" id="UP000836387">
    <property type="component" value="Unassembled WGS sequence"/>
</dbReference>
<evidence type="ECO:0000313" key="1">
    <source>
        <dbReference type="EMBL" id="CAG9945980.1"/>
    </source>
</evidence>
<dbReference type="EMBL" id="CADEHS020000010">
    <property type="protein sequence ID" value="CAG9945980.1"/>
    <property type="molecule type" value="Genomic_DNA"/>
</dbReference>